<dbReference type="GO" id="GO:0003887">
    <property type="term" value="F:DNA-directed DNA polymerase activity"/>
    <property type="evidence" value="ECO:0007669"/>
    <property type="project" value="UniProtKB-KW"/>
</dbReference>
<evidence type="ECO:0000256" key="3">
    <source>
        <dbReference type="ARBA" id="ARBA00022490"/>
    </source>
</evidence>
<evidence type="ECO:0000256" key="8">
    <source>
        <dbReference type="ARBA" id="ARBA00023125"/>
    </source>
</evidence>
<sequence>MPSVSDLHSIGELARASGLTVSALRFYDSAGVLEPALVDPVTGYRWYTDEQIAPARLVAGLRRIGMPVPEIAAAVRAEPAAVHLLLDAHLRRLVDGLADARREVTRLRTLVDPAPQTSTTVLFSPADLAAALDAVRFAVGADPELPMLSGVLLDVESDGVRLVATDRYRLALARARADVDGPPVRVFAPVDLVDRIRALLTAADARPVRLTVAGADLRVLVAGRTLAGSALPYDFPDYRRLVRQAVGERPTARRIPVDVAALRAALADPAAPTVARDHDGTARAVTVLGVDDTGDLRLLPDTELTSEALLVGVDGGYLLDALNAAGGPQLVLELDGPIGPLAVRRPDDADTYSVLMPIRL</sequence>
<proteinExistence type="inferred from homology"/>
<gene>
    <name evidence="10" type="ORF">GA0070612_2706</name>
</gene>
<dbReference type="Pfam" id="PF13411">
    <property type="entry name" value="MerR_1"/>
    <property type="match status" value="1"/>
</dbReference>
<name>A0A1C4WQ14_9ACTN</name>
<dbReference type="PROSITE" id="PS00552">
    <property type="entry name" value="HTH_MERR_1"/>
    <property type="match status" value="1"/>
</dbReference>
<evidence type="ECO:0000313" key="11">
    <source>
        <dbReference type="Proteomes" id="UP000198224"/>
    </source>
</evidence>
<dbReference type="InterPro" id="IPR000551">
    <property type="entry name" value="MerR-type_HTH_dom"/>
</dbReference>
<dbReference type="GO" id="GO:0008408">
    <property type="term" value="F:3'-5' exonuclease activity"/>
    <property type="evidence" value="ECO:0007669"/>
    <property type="project" value="InterPro"/>
</dbReference>
<dbReference type="CDD" id="cd00140">
    <property type="entry name" value="beta_clamp"/>
    <property type="match status" value="1"/>
</dbReference>
<evidence type="ECO:0000256" key="5">
    <source>
        <dbReference type="ARBA" id="ARBA00022695"/>
    </source>
</evidence>
<accession>A0A1C4WQ14</accession>
<keyword evidence="4" id="KW-0808">Transferase</keyword>
<evidence type="ECO:0000259" key="9">
    <source>
        <dbReference type="PROSITE" id="PS50937"/>
    </source>
</evidence>
<dbReference type="GO" id="GO:0006271">
    <property type="term" value="P:DNA strand elongation involved in DNA replication"/>
    <property type="evidence" value="ECO:0007669"/>
    <property type="project" value="TreeGrafter"/>
</dbReference>
<dbReference type="SUPFAM" id="SSF55979">
    <property type="entry name" value="DNA clamp"/>
    <property type="match status" value="2"/>
</dbReference>
<evidence type="ECO:0000256" key="1">
    <source>
        <dbReference type="ARBA" id="ARBA00004496"/>
    </source>
</evidence>
<reference evidence="11" key="1">
    <citation type="submission" date="2016-06" db="EMBL/GenBank/DDBJ databases">
        <authorList>
            <person name="Varghese N."/>
            <person name="Submissions Spin"/>
        </authorList>
    </citation>
    <scope>NUCLEOTIDE SEQUENCE [LARGE SCALE GENOMIC DNA]</scope>
    <source>
        <strain evidence="11">DSM 45160</strain>
    </source>
</reference>
<feature type="domain" description="HTH merR-type" evidence="9">
    <location>
        <begin position="7"/>
        <end position="77"/>
    </location>
</feature>
<dbReference type="RefSeq" id="WP_088988204.1">
    <property type="nucleotide sequence ID" value="NZ_LT607409.1"/>
</dbReference>
<dbReference type="GO" id="GO:0003677">
    <property type="term" value="F:DNA binding"/>
    <property type="evidence" value="ECO:0007669"/>
    <property type="project" value="UniProtKB-KW"/>
</dbReference>
<dbReference type="Gene3D" id="1.10.1660.10">
    <property type="match status" value="1"/>
</dbReference>
<comment type="subcellular location">
    <subcellularLocation>
        <location evidence="1">Cytoplasm</location>
    </subcellularLocation>
</comment>
<dbReference type="PANTHER" id="PTHR30478">
    <property type="entry name" value="DNA POLYMERASE III SUBUNIT BETA"/>
    <property type="match status" value="1"/>
</dbReference>
<evidence type="ECO:0000256" key="7">
    <source>
        <dbReference type="ARBA" id="ARBA00022932"/>
    </source>
</evidence>
<protein>
    <submittedName>
        <fullName evidence="10">MerR HTH family regulatory protein</fullName>
    </submittedName>
</protein>
<dbReference type="InterPro" id="IPR022637">
    <property type="entry name" value="DNA_polIII_beta_cen"/>
</dbReference>
<evidence type="ECO:0000256" key="4">
    <source>
        <dbReference type="ARBA" id="ARBA00022679"/>
    </source>
</evidence>
<dbReference type="SMART" id="SM00480">
    <property type="entry name" value="POL3Bc"/>
    <property type="match status" value="1"/>
</dbReference>
<keyword evidence="11" id="KW-1185">Reference proteome</keyword>
<dbReference type="InterPro" id="IPR001001">
    <property type="entry name" value="DNA_polIII_beta"/>
</dbReference>
<keyword evidence="3" id="KW-0963">Cytoplasm</keyword>
<dbReference type="PROSITE" id="PS50937">
    <property type="entry name" value="HTH_MERR_2"/>
    <property type="match status" value="1"/>
</dbReference>
<dbReference type="Gene3D" id="3.10.150.10">
    <property type="entry name" value="DNA Polymerase III, subunit A, domain 2"/>
    <property type="match status" value="2"/>
</dbReference>
<dbReference type="GO" id="GO:0005737">
    <property type="term" value="C:cytoplasm"/>
    <property type="evidence" value="ECO:0007669"/>
    <property type="project" value="UniProtKB-SubCell"/>
</dbReference>
<dbReference type="Pfam" id="PF02767">
    <property type="entry name" value="DNA_pol3_beta_2"/>
    <property type="match status" value="1"/>
</dbReference>
<dbReference type="AlphaFoldDB" id="A0A1C4WQ14"/>
<dbReference type="GO" id="GO:0006355">
    <property type="term" value="P:regulation of DNA-templated transcription"/>
    <property type="evidence" value="ECO:0007669"/>
    <property type="project" value="InterPro"/>
</dbReference>
<evidence type="ECO:0000256" key="6">
    <source>
        <dbReference type="ARBA" id="ARBA00022705"/>
    </source>
</evidence>
<keyword evidence="8" id="KW-0238">DNA-binding</keyword>
<comment type="similarity">
    <text evidence="2">Belongs to the beta sliding clamp family.</text>
</comment>
<keyword evidence="5" id="KW-0548">Nucleotidyltransferase</keyword>
<dbReference type="EMBL" id="LT607409">
    <property type="protein sequence ID" value="SCE98290.1"/>
    <property type="molecule type" value="Genomic_DNA"/>
</dbReference>
<keyword evidence="7" id="KW-0239">DNA-directed DNA polymerase</keyword>
<dbReference type="InterPro" id="IPR046938">
    <property type="entry name" value="DNA_clamp_sf"/>
</dbReference>
<dbReference type="PANTHER" id="PTHR30478:SF0">
    <property type="entry name" value="BETA SLIDING CLAMP"/>
    <property type="match status" value="1"/>
</dbReference>
<dbReference type="SMART" id="SM00422">
    <property type="entry name" value="HTH_MERR"/>
    <property type="match status" value="1"/>
</dbReference>
<dbReference type="Proteomes" id="UP000198224">
    <property type="component" value="Chromosome I"/>
</dbReference>
<dbReference type="SUPFAM" id="SSF46955">
    <property type="entry name" value="Putative DNA-binding domain"/>
    <property type="match status" value="1"/>
</dbReference>
<organism evidence="10 11">
    <name type="scientific">Micromonospora chokoriensis</name>
    <dbReference type="NCBI Taxonomy" id="356851"/>
    <lineage>
        <taxon>Bacteria</taxon>
        <taxon>Bacillati</taxon>
        <taxon>Actinomycetota</taxon>
        <taxon>Actinomycetes</taxon>
        <taxon>Micromonosporales</taxon>
        <taxon>Micromonosporaceae</taxon>
        <taxon>Micromonospora</taxon>
    </lineage>
</organism>
<dbReference type="GO" id="GO:0009360">
    <property type="term" value="C:DNA polymerase III complex"/>
    <property type="evidence" value="ECO:0007669"/>
    <property type="project" value="InterPro"/>
</dbReference>
<keyword evidence="6" id="KW-0235">DNA replication</keyword>
<evidence type="ECO:0000256" key="2">
    <source>
        <dbReference type="ARBA" id="ARBA00010752"/>
    </source>
</evidence>
<evidence type="ECO:0000313" key="10">
    <source>
        <dbReference type="EMBL" id="SCE98290.1"/>
    </source>
</evidence>
<dbReference type="InterPro" id="IPR009061">
    <property type="entry name" value="DNA-bd_dom_put_sf"/>
</dbReference>